<dbReference type="KEGG" id="mfo:Metfor_1381"/>
<dbReference type="AlphaFoldDB" id="L0HEG7"/>
<dbReference type="Proteomes" id="UP000010824">
    <property type="component" value="Chromosome"/>
</dbReference>
<keyword evidence="2" id="KW-1185">Reference proteome</keyword>
<sequence>MSGSASRRAEVLIELIQEGRITTPGQLRSWIDAAAFLPPRLREHVFNRIEPSIGPNGISHLRGLLPFPPTQETGVTG</sequence>
<dbReference type="STRING" id="593750.Metfor_1381"/>
<dbReference type="EMBL" id="CP003167">
    <property type="protein sequence ID" value="AGB02420.1"/>
    <property type="molecule type" value="Genomic_DNA"/>
</dbReference>
<evidence type="ECO:0000313" key="2">
    <source>
        <dbReference type="Proteomes" id="UP000010824"/>
    </source>
</evidence>
<dbReference type="RefSeq" id="WP_015285383.1">
    <property type="nucleotide sequence ID" value="NC_019943.1"/>
</dbReference>
<dbReference type="InParanoid" id="L0HEG7"/>
<accession>L0HEG7</accession>
<protein>
    <submittedName>
        <fullName evidence="1">Uncharacterized protein</fullName>
    </submittedName>
</protein>
<evidence type="ECO:0000313" key="1">
    <source>
        <dbReference type="EMBL" id="AGB02420.1"/>
    </source>
</evidence>
<proteinExistence type="predicted"/>
<organism evidence="1 2">
    <name type="scientific">Methanoregula formicica (strain DSM 22288 / NBRC 105244 / SMSP)</name>
    <dbReference type="NCBI Taxonomy" id="593750"/>
    <lineage>
        <taxon>Archaea</taxon>
        <taxon>Methanobacteriati</taxon>
        <taxon>Methanobacteriota</taxon>
        <taxon>Stenosarchaea group</taxon>
        <taxon>Methanomicrobia</taxon>
        <taxon>Methanomicrobiales</taxon>
        <taxon>Methanoregulaceae</taxon>
        <taxon>Methanoregula</taxon>
    </lineage>
</organism>
<dbReference type="GeneID" id="14307770"/>
<dbReference type="HOGENOM" id="CLU_2629713_0_0_2"/>
<reference evidence="1 2" key="2">
    <citation type="journal article" date="2014" name="Genome Announc.">
        <title>Complete Genome Sequence of Methanoregula formicica SMSPT, a Mesophilic Hydrogenotrophic Methanogen Isolated from a Methanogenic Upflow Anaerobic Sludge Blanket Reactor.</title>
        <authorList>
            <person name="Yamamoto K."/>
            <person name="Tamaki H."/>
            <person name="Cadillo-Quiroz H."/>
            <person name="Imachi H."/>
            <person name="Kyrpides N."/>
            <person name="Woyke T."/>
            <person name="Goodwin L."/>
            <person name="Zinder S.H."/>
            <person name="Kamagata Y."/>
            <person name="Liu W.T."/>
        </authorList>
    </citation>
    <scope>NUCLEOTIDE SEQUENCE [LARGE SCALE GENOMIC DNA]</scope>
    <source>
        <strain evidence="2">DSM 22288 / NBRC 105244 / SMSP</strain>
    </source>
</reference>
<reference evidence="2" key="1">
    <citation type="submission" date="2011-12" db="EMBL/GenBank/DDBJ databases">
        <title>Complete sequence of Methanoregula formicicum SMSP.</title>
        <authorList>
            <person name="Lucas S."/>
            <person name="Han J."/>
            <person name="Lapidus A."/>
            <person name="Cheng J.-F."/>
            <person name="Goodwin L."/>
            <person name="Pitluck S."/>
            <person name="Peters L."/>
            <person name="Ovchinnikova G."/>
            <person name="Teshima H."/>
            <person name="Detter J.C."/>
            <person name="Han C."/>
            <person name="Tapia R."/>
            <person name="Land M."/>
            <person name="Hauser L."/>
            <person name="Kyrpides N."/>
            <person name="Ivanova N."/>
            <person name="Pagani I."/>
            <person name="Imachi H."/>
            <person name="Tamaki H."/>
            <person name="Sekiguchi Y."/>
            <person name="Kamagata Y."/>
            <person name="Cadillo-Quiroz H."/>
            <person name="Zinder S."/>
            <person name="Liu W.-T."/>
            <person name="Woyke T."/>
        </authorList>
    </citation>
    <scope>NUCLEOTIDE SEQUENCE [LARGE SCALE GENOMIC DNA]</scope>
    <source>
        <strain evidence="2">DSM 22288 / NBRC 105244 / SMSP</strain>
    </source>
</reference>
<gene>
    <name evidence="1" type="ordered locus">Metfor_1381</name>
</gene>
<name>L0HEG7_METFS</name>